<keyword evidence="10" id="KW-0406">Ion transport</keyword>
<reference evidence="11 12" key="1">
    <citation type="submission" date="2019-09" db="EMBL/GenBank/DDBJ databases">
        <title>Nocardioides panacisoli sp. nov., isolated from the soil of a ginseng field.</title>
        <authorList>
            <person name="Cho C."/>
        </authorList>
    </citation>
    <scope>NUCLEOTIDE SEQUENCE [LARGE SCALE GENOMIC DNA]</scope>
    <source>
        <strain evidence="11 12">BN130099</strain>
    </source>
</reference>
<evidence type="ECO:0000256" key="9">
    <source>
        <dbReference type="ARBA" id="ARBA00049940"/>
    </source>
</evidence>
<gene>
    <name evidence="10" type="primary">fluC</name>
    <name evidence="10" type="synonym">crcB</name>
    <name evidence="11" type="ORF">F0U44_04300</name>
</gene>
<keyword evidence="12" id="KW-1185">Reference proteome</keyword>
<organism evidence="11 12">
    <name type="scientific">Nocardioides humilatus</name>
    <dbReference type="NCBI Taxonomy" id="2607660"/>
    <lineage>
        <taxon>Bacteria</taxon>
        <taxon>Bacillati</taxon>
        <taxon>Actinomycetota</taxon>
        <taxon>Actinomycetes</taxon>
        <taxon>Propionibacteriales</taxon>
        <taxon>Nocardioidaceae</taxon>
        <taxon>Nocardioides</taxon>
    </lineage>
</organism>
<keyword evidence="4 10" id="KW-1133">Transmembrane helix</keyword>
<sequence>MTALLVALGAAVGAPTRYALGQLFDGRFHTGTLVANTAASLALGLCVGWGAGASTYALVGTGFCGGMSTYSSFAVQARDQGPRLGTAYVGATLALGLLAATGGYLLAQA</sequence>
<evidence type="ECO:0000256" key="6">
    <source>
        <dbReference type="ARBA" id="ARBA00023303"/>
    </source>
</evidence>
<feature type="binding site" evidence="10">
    <location>
        <position position="65"/>
    </location>
    <ligand>
        <name>Na(+)</name>
        <dbReference type="ChEBI" id="CHEBI:29101"/>
        <note>structural</note>
    </ligand>
</feature>
<dbReference type="RefSeq" id="WP_149726978.1">
    <property type="nucleotide sequence ID" value="NZ_VUJV01000001.1"/>
</dbReference>
<keyword evidence="10" id="KW-0813">Transport</keyword>
<dbReference type="PANTHER" id="PTHR28259:SF1">
    <property type="entry name" value="FLUORIDE EXPORT PROTEIN 1-RELATED"/>
    <property type="match status" value="1"/>
</dbReference>
<keyword evidence="2 10" id="KW-1003">Cell membrane</keyword>
<name>A0A5B1LN34_9ACTN</name>
<comment type="catalytic activity">
    <reaction evidence="8">
        <text>fluoride(in) = fluoride(out)</text>
        <dbReference type="Rhea" id="RHEA:76159"/>
        <dbReference type="ChEBI" id="CHEBI:17051"/>
    </reaction>
    <physiologicalReaction direction="left-to-right" evidence="8">
        <dbReference type="Rhea" id="RHEA:76160"/>
    </physiologicalReaction>
</comment>
<dbReference type="EMBL" id="VUJV01000001">
    <property type="protein sequence ID" value="KAA1421518.1"/>
    <property type="molecule type" value="Genomic_DNA"/>
</dbReference>
<comment type="subcellular location">
    <subcellularLocation>
        <location evidence="1 10">Cell membrane</location>
        <topology evidence="1 10">Multi-pass membrane protein</topology>
    </subcellularLocation>
</comment>
<accession>A0A5B1LN34</accession>
<proteinExistence type="inferred from homology"/>
<dbReference type="InterPro" id="IPR003691">
    <property type="entry name" value="FluC"/>
</dbReference>
<keyword evidence="6 10" id="KW-0407">Ion channel</keyword>
<evidence type="ECO:0000256" key="10">
    <source>
        <dbReference type="HAMAP-Rule" id="MF_00454"/>
    </source>
</evidence>
<comment type="caution">
    <text evidence="10">Lacks conserved residue(s) required for the propagation of feature annotation.</text>
</comment>
<dbReference type="AlphaFoldDB" id="A0A5B1LN34"/>
<feature type="binding site" evidence="10">
    <location>
        <position position="68"/>
    </location>
    <ligand>
        <name>Na(+)</name>
        <dbReference type="ChEBI" id="CHEBI:29101"/>
        <note>structural</note>
    </ligand>
</feature>
<evidence type="ECO:0000313" key="11">
    <source>
        <dbReference type="EMBL" id="KAA1421518.1"/>
    </source>
</evidence>
<protein>
    <recommendedName>
        <fullName evidence="10">Fluoride-specific ion channel FluC</fullName>
    </recommendedName>
</protein>
<dbReference type="GO" id="GO:0005886">
    <property type="term" value="C:plasma membrane"/>
    <property type="evidence" value="ECO:0007669"/>
    <property type="project" value="UniProtKB-SubCell"/>
</dbReference>
<evidence type="ECO:0000256" key="3">
    <source>
        <dbReference type="ARBA" id="ARBA00022692"/>
    </source>
</evidence>
<dbReference type="GO" id="GO:0046872">
    <property type="term" value="F:metal ion binding"/>
    <property type="evidence" value="ECO:0007669"/>
    <property type="project" value="UniProtKB-KW"/>
</dbReference>
<evidence type="ECO:0000256" key="8">
    <source>
        <dbReference type="ARBA" id="ARBA00035585"/>
    </source>
</evidence>
<keyword evidence="3 10" id="KW-0812">Transmembrane</keyword>
<keyword evidence="10" id="KW-0479">Metal-binding</keyword>
<dbReference type="PANTHER" id="PTHR28259">
    <property type="entry name" value="FLUORIDE EXPORT PROTEIN 1-RELATED"/>
    <property type="match status" value="1"/>
</dbReference>
<comment type="activity regulation">
    <text evidence="10">Na(+) is not transported, but it plays an essential structural role and its presence is essential for fluoride channel function.</text>
</comment>
<dbReference type="GO" id="GO:0140114">
    <property type="term" value="P:cellular detoxification of fluoride"/>
    <property type="evidence" value="ECO:0007669"/>
    <property type="project" value="UniProtKB-UniRule"/>
</dbReference>
<evidence type="ECO:0000256" key="1">
    <source>
        <dbReference type="ARBA" id="ARBA00004651"/>
    </source>
</evidence>
<dbReference type="GO" id="GO:0062054">
    <property type="term" value="F:fluoride channel activity"/>
    <property type="evidence" value="ECO:0007669"/>
    <property type="project" value="UniProtKB-UniRule"/>
</dbReference>
<dbReference type="HAMAP" id="MF_00454">
    <property type="entry name" value="FluC"/>
    <property type="match status" value="1"/>
</dbReference>
<dbReference type="Proteomes" id="UP000325003">
    <property type="component" value="Unassembled WGS sequence"/>
</dbReference>
<evidence type="ECO:0000256" key="5">
    <source>
        <dbReference type="ARBA" id="ARBA00023136"/>
    </source>
</evidence>
<keyword evidence="5 10" id="KW-0472">Membrane</keyword>
<feature type="transmembrane region" description="Helical" evidence="10">
    <location>
        <begin position="87"/>
        <end position="107"/>
    </location>
</feature>
<evidence type="ECO:0000313" key="12">
    <source>
        <dbReference type="Proteomes" id="UP000325003"/>
    </source>
</evidence>
<evidence type="ECO:0000256" key="4">
    <source>
        <dbReference type="ARBA" id="ARBA00022989"/>
    </source>
</evidence>
<dbReference type="Pfam" id="PF02537">
    <property type="entry name" value="CRCB"/>
    <property type="match status" value="1"/>
</dbReference>
<evidence type="ECO:0000256" key="2">
    <source>
        <dbReference type="ARBA" id="ARBA00022475"/>
    </source>
</evidence>
<comment type="caution">
    <text evidence="11">The sequence shown here is derived from an EMBL/GenBank/DDBJ whole genome shotgun (WGS) entry which is preliminary data.</text>
</comment>
<comment type="function">
    <text evidence="9 10">Fluoride-specific ion channel. Important for reducing fluoride concentration in the cell, thus reducing its toxicity.</text>
</comment>
<keyword evidence="10" id="KW-0915">Sodium</keyword>
<reference evidence="11 12" key="2">
    <citation type="submission" date="2019-09" db="EMBL/GenBank/DDBJ databases">
        <authorList>
            <person name="Jin C."/>
        </authorList>
    </citation>
    <scope>NUCLEOTIDE SEQUENCE [LARGE SCALE GENOMIC DNA]</scope>
    <source>
        <strain evidence="11 12">BN130099</strain>
    </source>
</reference>
<comment type="similarity">
    <text evidence="7 10">Belongs to the fluoride channel Fluc/FEX (TC 1.A.43) family.</text>
</comment>
<evidence type="ECO:0000256" key="7">
    <source>
        <dbReference type="ARBA" id="ARBA00035120"/>
    </source>
</evidence>